<feature type="domain" description="VWFA" evidence="8">
    <location>
        <begin position="70"/>
        <end position="319"/>
    </location>
</feature>
<evidence type="ECO:0000259" key="8">
    <source>
        <dbReference type="PROSITE" id="PS50234"/>
    </source>
</evidence>
<dbReference type="InterPro" id="IPR002035">
    <property type="entry name" value="VWF_A"/>
</dbReference>
<keyword evidence="3" id="KW-0964">Secreted</keyword>
<keyword evidence="5" id="KW-0572">Peptidoglycan-anchor</keyword>
<dbReference type="SUPFAM" id="SSF53300">
    <property type="entry name" value="vWA-like"/>
    <property type="match status" value="1"/>
</dbReference>
<keyword evidence="4" id="KW-0732">Signal</keyword>
<dbReference type="Pfam" id="PF00092">
    <property type="entry name" value="VWA"/>
    <property type="match status" value="1"/>
</dbReference>
<dbReference type="RefSeq" id="WP_090775032.1">
    <property type="nucleotide sequence ID" value="NZ_FMYM01000003.1"/>
</dbReference>
<organism evidence="10 11">
    <name type="scientific">Shouchella lonarensis</name>
    <dbReference type="NCBI Taxonomy" id="1464122"/>
    <lineage>
        <taxon>Bacteria</taxon>
        <taxon>Bacillati</taxon>
        <taxon>Bacillota</taxon>
        <taxon>Bacilli</taxon>
        <taxon>Bacillales</taxon>
        <taxon>Bacillaceae</taxon>
        <taxon>Shouchella</taxon>
    </lineage>
</organism>
<keyword evidence="7" id="KW-1133">Transmembrane helix</keyword>
<keyword evidence="2" id="KW-0134">Cell wall</keyword>
<dbReference type="AlphaFoldDB" id="A0A1G6HCY4"/>
<evidence type="ECO:0000256" key="5">
    <source>
        <dbReference type="ARBA" id="ARBA00023088"/>
    </source>
</evidence>
<reference evidence="11" key="1">
    <citation type="submission" date="2016-09" db="EMBL/GenBank/DDBJ databases">
        <authorList>
            <person name="Varghese N."/>
            <person name="Submissions S."/>
        </authorList>
    </citation>
    <scope>NUCLEOTIDE SEQUENCE [LARGE SCALE GENOMIC DNA]</scope>
    <source>
        <strain evidence="11">25nlg</strain>
    </source>
</reference>
<evidence type="ECO:0000259" key="9">
    <source>
        <dbReference type="PROSITE" id="PS50847"/>
    </source>
</evidence>
<keyword evidence="11" id="KW-1185">Reference proteome</keyword>
<proteinExistence type="predicted"/>
<dbReference type="Pfam" id="PF00746">
    <property type="entry name" value="Gram_pos_anchor"/>
    <property type="match status" value="1"/>
</dbReference>
<evidence type="ECO:0000313" key="11">
    <source>
        <dbReference type="Proteomes" id="UP000242662"/>
    </source>
</evidence>
<dbReference type="Gene3D" id="3.40.50.410">
    <property type="entry name" value="von Willebrand factor, type A domain"/>
    <property type="match status" value="1"/>
</dbReference>
<evidence type="ECO:0000256" key="6">
    <source>
        <dbReference type="SAM" id="MobiDB-lite"/>
    </source>
</evidence>
<dbReference type="EMBL" id="FMYM01000003">
    <property type="protein sequence ID" value="SDB91948.1"/>
    <property type="molecule type" value="Genomic_DNA"/>
</dbReference>
<evidence type="ECO:0000256" key="1">
    <source>
        <dbReference type="ARBA" id="ARBA00004168"/>
    </source>
</evidence>
<evidence type="ECO:0000256" key="4">
    <source>
        <dbReference type="ARBA" id="ARBA00022729"/>
    </source>
</evidence>
<keyword evidence="7" id="KW-0812">Transmembrane</keyword>
<feature type="compositionally biased region" description="Basic and acidic residues" evidence="6">
    <location>
        <begin position="579"/>
        <end position="600"/>
    </location>
</feature>
<evidence type="ECO:0000313" key="10">
    <source>
        <dbReference type="EMBL" id="SDB91948.1"/>
    </source>
</evidence>
<dbReference type="STRING" id="1464122.SAMN05421737_103183"/>
<dbReference type="PROSITE" id="PS50234">
    <property type="entry name" value="VWFA"/>
    <property type="match status" value="1"/>
</dbReference>
<keyword evidence="7" id="KW-0472">Membrane</keyword>
<evidence type="ECO:0000256" key="7">
    <source>
        <dbReference type="SAM" id="Phobius"/>
    </source>
</evidence>
<dbReference type="InterPro" id="IPR019931">
    <property type="entry name" value="LPXTG_anchor"/>
</dbReference>
<feature type="transmembrane region" description="Helical" evidence="7">
    <location>
        <begin position="620"/>
        <end position="640"/>
    </location>
</feature>
<dbReference type="Proteomes" id="UP000242662">
    <property type="component" value="Unassembled WGS sequence"/>
</dbReference>
<gene>
    <name evidence="10" type="ORF">SAMN05421737_103183</name>
</gene>
<evidence type="ECO:0000256" key="2">
    <source>
        <dbReference type="ARBA" id="ARBA00022512"/>
    </source>
</evidence>
<accession>A0A1G6HCY4</accession>
<dbReference type="Gene3D" id="2.60.40.740">
    <property type="match status" value="1"/>
</dbReference>
<protein>
    <submittedName>
        <fullName evidence="10">LPXTG-motif cell wall anchor domain-containing protein/fimbrial isopeptide formation D2 domain-containing protein</fullName>
    </submittedName>
</protein>
<dbReference type="NCBIfam" id="TIGR01167">
    <property type="entry name" value="LPXTG_anchor"/>
    <property type="match status" value="1"/>
</dbReference>
<dbReference type="NCBIfam" id="TIGR04226">
    <property type="entry name" value="RrgB_K2N_iso_D2"/>
    <property type="match status" value="1"/>
</dbReference>
<dbReference type="SMART" id="SM00327">
    <property type="entry name" value="VWA"/>
    <property type="match status" value="1"/>
</dbReference>
<evidence type="ECO:0000256" key="3">
    <source>
        <dbReference type="ARBA" id="ARBA00022525"/>
    </source>
</evidence>
<feature type="region of interest" description="Disordered" evidence="6">
    <location>
        <begin position="554"/>
        <end position="611"/>
    </location>
</feature>
<feature type="domain" description="Gram-positive cocci surface proteins LPxTG" evidence="9">
    <location>
        <begin position="613"/>
        <end position="649"/>
    </location>
</feature>
<dbReference type="InterPro" id="IPR036465">
    <property type="entry name" value="vWFA_dom_sf"/>
</dbReference>
<dbReference type="PROSITE" id="PS50847">
    <property type="entry name" value="GRAM_POS_ANCHORING"/>
    <property type="match status" value="1"/>
</dbReference>
<dbReference type="OrthoDB" id="2056845at2"/>
<dbReference type="InterPro" id="IPR026466">
    <property type="entry name" value="Fim_isopep_form_D2_dom"/>
</dbReference>
<comment type="subcellular location">
    <subcellularLocation>
        <location evidence="1">Secreted</location>
        <location evidence="1">Cell wall</location>
        <topology evidence="1">Peptidoglycan-anchor</topology>
    </subcellularLocation>
</comment>
<name>A0A1G6HCY4_9BACI</name>
<sequence length="649" mass="71770">MKLKLGNLLPFVLLFLLSFQLFFQPGQTFALNTNNGLTHTSTELNTDDPCVKPYELTASFMKEKERVPIDLVFVQDASGSFRHTIDTVKSTLNEVIDLLYPESRVQLTTFRGAKGNKTADGNVQEIDWSYNVHTAQPLTSDFAQAKAAVNAFEIGSATPTASGLKEALESYESNKGDIQDRQTVFVLITDGVANTRLDGYLHQRDNNFTMRTPKGQMSVEYNQDYKTATAEAVAQANEIKAKGYGMITAYWEDFDLFTQPGQMEDRYNGELVNPERDSEDYPARPYVMAALQNMASTPTDFIEASTKDGDRISDFTDKLKKLIATKQQMHATFTVDERYDIDEDSVKLMASDGTTITPEINGNEITFDLADVPVGQYEITYKITQKSLIKESHTASTGTLFIEGKEMAFPIVTHDANDASCWDVPPPPVTPDPPTITKNINDTDHLLIDREMEFLYTVVTTIPEDIATYESFTITDNVDAGLKVNEGAVKVEVDGEEYEGLKLAVEGNLITVAVTDFAGLEGKKEITLFIPAMIDADTDLRQYEDEKIPNMATVSFKNGSGEEGKADSPVVTVTSQTKEQPKEPGEEKDPPKDPGKDPEPPKAGPEKPGSVLLPQTGEAFLWYLMVIGLIFAAAGGYLLFKKKKKVLND</sequence>